<evidence type="ECO:0000313" key="2">
    <source>
        <dbReference type="Proteomes" id="UP000317650"/>
    </source>
</evidence>
<keyword evidence="2" id="KW-1185">Reference proteome</keyword>
<dbReference type="EMBL" id="PYDT01000005">
    <property type="protein sequence ID" value="THU61666.1"/>
    <property type="molecule type" value="Genomic_DNA"/>
</dbReference>
<name>A0A4V4H6X6_MUSBA</name>
<sequence>MPVVFSPPRDGRQLSEPVPVVAVGSEQRLEDLSWTHCQGTDLADASQQKKNDLTTTVNAWKTIALHSPQGEEAVLINAKGVTTGRSLLLGRPMEPTW</sequence>
<dbReference type="AlphaFoldDB" id="A0A4V4H6X6"/>
<dbReference type="Proteomes" id="UP000317650">
    <property type="component" value="Chromosome 7"/>
</dbReference>
<reference evidence="1 2" key="1">
    <citation type="journal article" date="2019" name="Nat. Plants">
        <title>Genome sequencing of Musa balbisiana reveals subgenome evolution and function divergence in polyploid bananas.</title>
        <authorList>
            <person name="Yao X."/>
        </authorList>
    </citation>
    <scope>NUCLEOTIDE SEQUENCE [LARGE SCALE GENOMIC DNA]</scope>
    <source>
        <strain evidence="2">cv. DH-PKW</strain>
        <tissue evidence="1">Leaves</tissue>
    </source>
</reference>
<gene>
    <name evidence="1" type="ORF">C4D60_Mb07t25730</name>
</gene>
<comment type="caution">
    <text evidence="1">The sequence shown here is derived from an EMBL/GenBank/DDBJ whole genome shotgun (WGS) entry which is preliminary data.</text>
</comment>
<accession>A0A4V4H6X6</accession>
<evidence type="ECO:0000313" key="1">
    <source>
        <dbReference type="EMBL" id="THU61666.1"/>
    </source>
</evidence>
<organism evidence="1 2">
    <name type="scientific">Musa balbisiana</name>
    <name type="common">Banana</name>
    <dbReference type="NCBI Taxonomy" id="52838"/>
    <lineage>
        <taxon>Eukaryota</taxon>
        <taxon>Viridiplantae</taxon>
        <taxon>Streptophyta</taxon>
        <taxon>Embryophyta</taxon>
        <taxon>Tracheophyta</taxon>
        <taxon>Spermatophyta</taxon>
        <taxon>Magnoliopsida</taxon>
        <taxon>Liliopsida</taxon>
        <taxon>Zingiberales</taxon>
        <taxon>Musaceae</taxon>
        <taxon>Musa</taxon>
    </lineage>
</organism>
<protein>
    <submittedName>
        <fullName evidence="1">Uncharacterized protein</fullName>
    </submittedName>
</protein>
<proteinExistence type="predicted"/>